<feature type="domain" description="Retrotransposon gag" evidence="2">
    <location>
        <begin position="162"/>
        <end position="226"/>
    </location>
</feature>
<dbReference type="PANTHER" id="PTHR33223:SF11">
    <property type="entry name" value="ELEMENT PROTEIN, PUTATIVE-RELATED"/>
    <property type="match status" value="1"/>
</dbReference>
<dbReference type="Proteomes" id="UP000694861">
    <property type="component" value="Linkage group LG2"/>
</dbReference>
<organism evidence="3 4">
    <name type="scientific">Prunus mume</name>
    <name type="common">Japanese apricot</name>
    <name type="synonym">Armeniaca mume</name>
    <dbReference type="NCBI Taxonomy" id="102107"/>
    <lineage>
        <taxon>Eukaryota</taxon>
        <taxon>Viridiplantae</taxon>
        <taxon>Streptophyta</taxon>
        <taxon>Embryophyta</taxon>
        <taxon>Tracheophyta</taxon>
        <taxon>Spermatophyta</taxon>
        <taxon>Magnoliopsida</taxon>
        <taxon>eudicotyledons</taxon>
        <taxon>Gunneridae</taxon>
        <taxon>Pentapetalae</taxon>
        <taxon>rosids</taxon>
        <taxon>fabids</taxon>
        <taxon>Rosales</taxon>
        <taxon>Rosaceae</taxon>
        <taxon>Amygdaloideae</taxon>
        <taxon>Amygdaleae</taxon>
        <taxon>Prunus</taxon>
    </lineage>
</organism>
<reference evidence="3" key="1">
    <citation type="journal article" date="2012" name="Nat. Commun.">
        <title>The genome of Prunus mume.</title>
        <authorList>
            <person name="Zhang Q."/>
            <person name="Chen W."/>
            <person name="Sun L."/>
            <person name="Zhao F."/>
            <person name="Huang B."/>
            <person name="Yang W."/>
            <person name="Tao Y."/>
            <person name="Wang J."/>
            <person name="Yuan Z."/>
            <person name="Fan G."/>
            <person name="Xing Z."/>
            <person name="Han C."/>
            <person name="Pan H."/>
            <person name="Zhong X."/>
            <person name="Shi W."/>
            <person name="Liang X."/>
            <person name="Du D."/>
            <person name="Sun F."/>
            <person name="Xu Z."/>
            <person name="Hao R."/>
            <person name="Lv T."/>
            <person name="Lv Y."/>
            <person name="Zheng Z."/>
            <person name="Sun M."/>
            <person name="Luo L."/>
            <person name="Cai M."/>
            <person name="Gao Y."/>
            <person name="Wang J."/>
            <person name="Yin Y."/>
            <person name="Xu X."/>
            <person name="Cheng T."/>
            <person name="Wang J."/>
        </authorList>
    </citation>
    <scope>NUCLEOTIDE SEQUENCE [LARGE SCALE GENOMIC DNA]</scope>
</reference>
<keyword evidence="3" id="KW-1185">Reference proteome</keyword>
<evidence type="ECO:0000313" key="3">
    <source>
        <dbReference type="Proteomes" id="UP000694861"/>
    </source>
</evidence>
<feature type="compositionally biased region" description="Pro residues" evidence="1">
    <location>
        <begin position="1"/>
        <end position="10"/>
    </location>
</feature>
<dbReference type="RefSeq" id="XP_008223398.1">
    <property type="nucleotide sequence ID" value="XM_008225176.1"/>
</dbReference>
<evidence type="ECO:0000259" key="2">
    <source>
        <dbReference type="Pfam" id="PF03732"/>
    </source>
</evidence>
<name>A0ABM0NE15_PRUMU</name>
<evidence type="ECO:0000313" key="4">
    <source>
        <dbReference type="RefSeq" id="XP_008223398.1"/>
    </source>
</evidence>
<dbReference type="InterPro" id="IPR005162">
    <property type="entry name" value="Retrotrans_gag_dom"/>
</dbReference>
<feature type="region of interest" description="Disordered" evidence="1">
    <location>
        <begin position="1"/>
        <end position="25"/>
    </location>
</feature>
<gene>
    <name evidence="4" type="primary">LOC103323200</name>
</gene>
<proteinExistence type="predicted"/>
<protein>
    <submittedName>
        <fullName evidence="4">Uncharacterized protein LOC103323200</fullName>
    </submittedName>
</protein>
<dbReference type="Pfam" id="PF03732">
    <property type="entry name" value="Retrotrans_gag"/>
    <property type="match status" value="1"/>
</dbReference>
<dbReference type="PANTHER" id="PTHR33223">
    <property type="entry name" value="CCHC-TYPE DOMAIN-CONTAINING PROTEIN"/>
    <property type="match status" value="1"/>
</dbReference>
<reference evidence="4" key="2">
    <citation type="submission" date="2025-08" db="UniProtKB">
        <authorList>
            <consortium name="RefSeq"/>
        </authorList>
    </citation>
    <scope>IDENTIFICATION</scope>
</reference>
<sequence length="320" mass="36601">MDPNSFPPPARGRRGRGGNNSFANNNRDMLWANWRNHPDLEEEEEHREEVLPRLYRAEPRIDPIQPEQGPNLHPVNALNDVGALQRMIREMMEPEARKGERPTYRRPYPAYIDQIPLSPGFKVPNFTLFNGEKPHASLVEHIGRFSVQCIAIENNPLLKLRLFGNSLSGQAFTWYTSLPANSVQTWEQMESVFHDYYYWIQPEATISDLAALKQSEDEPAQDFITRDVIQEGIIAGRLKLAEKPPSVTTDHFPPPQVNMVNLNWPEQKRSRSTTEASSIRGRIVTRETIEMPKATISAGVVLCSKYKCETELEVVLDRQS</sequence>
<accession>A0ABM0NE15</accession>
<evidence type="ECO:0000256" key="1">
    <source>
        <dbReference type="SAM" id="MobiDB-lite"/>
    </source>
</evidence>
<dbReference type="GeneID" id="103323200"/>